<gene>
    <name evidence="3" type="ORF">AFR_17175</name>
</gene>
<dbReference type="HOGENOM" id="CLU_020529_1_0_11"/>
<evidence type="ECO:0000313" key="4">
    <source>
        <dbReference type="Proteomes" id="UP000017746"/>
    </source>
</evidence>
<dbReference type="PATRIC" id="fig|1246995.3.peg.3484"/>
<evidence type="ECO:0000313" key="3">
    <source>
        <dbReference type="EMBL" id="AGZ41713.1"/>
    </source>
</evidence>
<dbReference type="Gene3D" id="2.60.120.10">
    <property type="entry name" value="Jelly Rolls"/>
    <property type="match status" value="1"/>
</dbReference>
<organism evidence="3 4">
    <name type="scientific">Actinoplanes friuliensis DSM 7358</name>
    <dbReference type="NCBI Taxonomy" id="1246995"/>
    <lineage>
        <taxon>Bacteria</taxon>
        <taxon>Bacillati</taxon>
        <taxon>Actinomycetota</taxon>
        <taxon>Actinomycetes</taxon>
        <taxon>Micromonosporales</taxon>
        <taxon>Micromonosporaceae</taxon>
        <taxon>Actinoplanes</taxon>
    </lineage>
</organism>
<dbReference type="PANTHER" id="PTHR42742:SF3">
    <property type="entry name" value="FRUCTOKINASE"/>
    <property type="match status" value="1"/>
</dbReference>
<dbReference type="InterPro" id="IPR051804">
    <property type="entry name" value="Carb_Metab_Reg_Kinase/Isom"/>
</dbReference>
<dbReference type="Proteomes" id="UP000017746">
    <property type="component" value="Chromosome"/>
</dbReference>
<evidence type="ECO:0000256" key="1">
    <source>
        <dbReference type="ARBA" id="ARBA00022723"/>
    </source>
</evidence>
<dbReference type="STRING" id="1246995.AFR_17175"/>
<protein>
    <submittedName>
        <fullName evidence="3">Mannose-6-phosphate isomerase</fullName>
    </submittedName>
</protein>
<dbReference type="InterPro" id="IPR011051">
    <property type="entry name" value="RmlC_Cupin_sf"/>
</dbReference>
<dbReference type="EMBL" id="CP006272">
    <property type="protein sequence ID" value="AGZ41713.1"/>
    <property type="molecule type" value="Genomic_DNA"/>
</dbReference>
<dbReference type="PANTHER" id="PTHR42742">
    <property type="entry name" value="TRANSCRIPTIONAL REPRESSOR MPRA"/>
    <property type="match status" value="1"/>
</dbReference>
<reference evidence="3 4" key="1">
    <citation type="journal article" date="2014" name="J. Biotechnol.">
        <title>Complete genome sequence of the actinobacterium Actinoplanes friuliensis HAG 010964, producer of the lipopeptide antibiotic friulimycin.</title>
        <authorList>
            <person name="Ruckert C."/>
            <person name="Szczepanowski R."/>
            <person name="Albersmeier A."/>
            <person name="Goesmann A."/>
            <person name="Fischer N."/>
            <person name="Steinkamper A."/>
            <person name="Puhler A."/>
            <person name="Biener R."/>
            <person name="Schwartz D."/>
            <person name="Kalinowski J."/>
        </authorList>
    </citation>
    <scope>NUCLEOTIDE SEQUENCE [LARGE SCALE GENOMIC DNA]</scope>
    <source>
        <strain evidence="3 4">DSM 7358</strain>
    </source>
</reference>
<keyword evidence="2" id="KW-0862">Zinc</keyword>
<keyword evidence="3" id="KW-0413">Isomerase</keyword>
<accession>U5VXL4</accession>
<dbReference type="SUPFAM" id="SSF51182">
    <property type="entry name" value="RmlC-like cupins"/>
    <property type="match status" value="1"/>
</dbReference>
<keyword evidence="4" id="KW-1185">Reference proteome</keyword>
<evidence type="ECO:0000256" key="2">
    <source>
        <dbReference type="ARBA" id="ARBA00022833"/>
    </source>
</evidence>
<dbReference type="CDD" id="cd07010">
    <property type="entry name" value="cupin_PMI_type_I_N_bac"/>
    <property type="match status" value="1"/>
</dbReference>
<name>U5VXL4_9ACTN</name>
<dbReference type="GO" id="GO:0016853">
    <property type="term" value="F:isomerase activity"/>
    <property type="evidence" value="ECO:0007669"/>
    <property type="project" value="UniProtKB-KW"/>
</dbReference>
<dbReference type="AlphaFoldDB" id="U5VXL4"/>
<dbReference type="KEGG" id="afs:AFR_17175"/>
<dbReference type="GO" id="GO:0046872">
    <property type="term" value="F:metal ion binding"/>
    <property type="evidence" value="ECO:0007669"/>
    <property type="project" value="UniProtKB-KW"/>
</dbReference>
<dbReference type="InterPro" id="IPR014710">
    <property type="entry name" value="RmlC-like_jellyroll"/>
</dbReference>
<keyword evidence="1" id="KW-0479">Metal-binding</keyword>
<proteinExistence type="predicted"/>
<sequence>MVSAPDAPVVLPANTLPSFYAGAGRIAAFRGDPAVPATDPEDWVASATARTGMAPRGRTRLPDGTDLGERFAADPQGWFGPGHVARHGDRAALLVKLLDAGQRLPLHVHPDRPFAQAHLGSPYGKTEAWLVLRADPGASVHLGFARDVTAAELAGWVSTQDVAALLDACNRVPVRAGDVLLCPAGVPHAIGAGILVVELQEMTDFSIMLEWDGFPIAPEDVFLGLDAELALSAVRRTAVPESELAGHVLRAEPGITSLLPAAADEFFHAQQIVGEATLDARFAVLIVDRGAGTLTGPGVTEITAGQTLVVSYAAGPLTLAGDVSVLRCFPD</sequence>
<dbReference type="eggNOG" id="COG1482">
    <property type="taxonomic scope" value="Bacteria"/>
</dbReference>